<name>A0A061HWW1_CRIGR</name>
<proteinExistence type="predicted"/>
<dbReference type="PANTHER" id="PTHR46399">
    <property type="entry name" value="B30.2/SPRY DOMAIN-CONTAINING PROTEIN"/>
    <property type="match status" value="1"/>
</dbReference>
<evidence type="ECO:0000313" key="6">
    <source>
        <dbReference type="EMBL" id="ERE48414.1"/>
    </source>
</evidence>
<dbReference type="EMBL" id="KE690413">
    <property type="protein sequence ID" value="ERE48414.1"/>
    <property type="molecule type" value="Genomic_DNA"/>
</dbReference>
<reference evidence="7" key="1">
    <citation type="journal article" date="2013" name="Nat. Biotechnol.">
        <title>Chinese hamster genome sequenced from sorted chromosomes.</title>
        <authorList>
            <person name="Brinkrolf K."/>
            <person name="Rupp O."/>
            <person name="Laux H."/>
            <person name="Kollin F."/>
            <person name="Ernst W."/>
            <person name="Linke B."/>
            <person name="Kofler R."/>
            <person name="Romand S."/>
            <person name="Hesse F."/>
            <person name="Budach W.E."/>
            <person name="Galosy S."/>
            <person name="Muller D."/>
            <person name="Noll T."/>
            <person name="Wienberg J."/>
            <person name="Jostock T."/>
            <person name="Leonard M."/>
            <person name="Grillari J."/>
            <person name="Tauch A."/>
            <person name="Goesmann A."/>
            <person name="Helk B."/>
            <person name="Mott J.E."/>
            <person name="Puhler A."/>
            <person name="Borth N."/>
        </authorList>
    </citation>
    <scope>NUCLEOTIDE SEQUENCE [LARGE SCALE GENOMIC DNA]</scope>
    <source>
        <strain evidence="7">17A/GY</strain>
    </source>
</reference>
<feature type="domain" description="Ryanodine receptor Ryr" evidence="5">
    <location>
        <begin position="477"/>
        <end position="532"/>
    </location>
</feature>
<dbReference type="Pfam" id="PF01365">
    <property type="entry name" value="RYDR_ITPR"/>
    <property type="match status" value="1"/>
</dbReference>
<evidence type="ECO:0000313" key="7">
    <source>
        <dbReference type="Proteomes" id="UP000030759"/>
    </source>
</evidence>
<dbReference type="GO" id="GO:0046872">
    <property type="term" value="F:metal ion binding"/>
    <property type="evidence" value="ECO:0007669"/>
    <property type="project" value="UniProtKB-KW"/>
</dbReference>
<evidence type="ECO:0000256" key="1">
    <source>
        <dbReference type="ARBA" id="ARBA00022553"/>
    </source>
</evidence>
<evidence type="ECO:0000259" key="4">
    <source>
        <dbReference type="Pfam" id="PF01365"/>
    </source>
</evidence>
<keyword evidence="6" id="KW-0675">Receptor</keyword>
<accession>A0A061HWW1</accession>
<evidence type="ECO:0000259" key="5">
    <source>
        <dbReference type="Pfam" id="PF02026"/>
    </source>
</evidence>
<dbReference type="PANTHER" id="PTHR46399:SF10">
    <property type="entry name" value="RYANODINE RECEPTOR 1"/>
    <property type="match status" value="1"/>
</dbReference>
<feature type="region of interest" description="Disordered" evidence="3">
    <location>
        <begin position="534"/>
        <end position="565"/>
    </location>
</feature>
<feature type="non-terminal residue" evidence="6">
    <location>
        <position position="781"/>
    </location>
</feature>
<gene>
    <name evidence="6" type="ORF">H671_21586</name>
</gene>
<dbReference type="GO" id="GO:0033017">
    <property type="term" value="C:sarcoplasmic reticulum membrane"/>
    <property type="evidence" value="ECO:0007669"/>
    <property type="project" value="TreeGrafter"/>
</dbReference>
<evidence type="ECO:0000256" key="2">
    <source>
        <dbReference type="ARBA" id="ARBA00022723"/>
    </source>
</evidence>
<feature type="domain" description="RIH" evidence="4">
    <location>
        <begin position="1"/>
        <end position="183"/>
    </location>
</feature>
<dbReference type="InterPro" id="IPR000699">
    <property type="entry name" value="RIH_dom"/>
</dbReference>
<dbReference type="GO" id="GO:0005790">
    <property type="term" value="C:smooth endoplasmic reticulum"/>
    <property type="evidence" value="ECO:0007669"/>
    <property type="project" value="TreeGrafter"/>
</dbReference>
<dbReference type="GO" id="GO:0006941">
    <property type="term" value="P:striated muscle contraction"/>
    <property type="evidence" value="ECO:0007669"/>
    <property type="project" value="TreeGrafter"/>
</dbReference>
<protein>
    <submittedName>
        <fullName evidence="6">Ryanodine receptor</fullName>
    </submittedName>
</protein>
<dbReference type="InterPro" id="IPR035910">
    <property type="entry name" value="RyR/IP3R_RIH_dom_sf"/>
</dbReference>
<dbReference type="GO" id="GO:0014808">
    <property type="term" value="P:release of sequestered calcium ion into cytosol by sarcoplasmic reticulum"/>
    <property type="evidence" value="ECO:0007669"/>
    <property type="project" value="TreeGrafter"/>
</dbReference>
<feature type="region of interest" description="Disordered" evidence="3">
    <location>
        <begin position="205"/>
        <end position="227"/>
    </location>
</feature>
<organism evidence="6 7">
    <name type="scientific">Cricetulus griseus</name>
    <name type="common">Chinese hamster</name>
    <name type="synonym">Cricetulus barabensis griseus</name>
    <dbReference type="NCBI Taxonomy" id="10029"/>
    <lineage>
        <taxon>Eukaryota</taxon>
        <taxon>Metazoa</taxon>
        <taxon>Chordata</taxon>
        <taxon>Craniata</taxon>
        <taxon>Vertebrata</taxon>
        <taxon>Euteleostomi</taxon>
        <taxon>Mammalia</taxon>
        <taxon>Eutheria</taxon>
        <taxon>Euarchontoglires</taxon>
        <taxon>Glires</taxon>
        <taxon>Rodentia</taxon>
        <taxon>Myomorpha</taxon>
        <taxon>Muroidea</taxon>
        <taxon>Cricetidae</taxon>
        <taxon>Cricetinae</taxon>
        <taxon>Cricetulus</taxon>
    </lineage>
</organism>
<dbReference type="GO" id="GO:0005219">
    <property type="term" value="F:ryanodine-sensitive calcium-release channel activity"/>
    <property type="evidence" value="ECO:0007669"/>
    <property type="project" value="TreeGrafter"/>
</dbReference>
<feature type="domain" description="Ryanodine receptor Ryr" evidence="5">
    <location>
        <begin position="562"/>
        <end position="646"/>
    </location>
</feature>
<dbReference type="Proteomes" id="UP000030759">
    <property type="component" value="Unassembled WGS sequence"/>
</dbReference>
<dbReference type="Gene3D" id="1.10.490.160">
    <property type="match status" value="1"/>
</dbReference>
<dbReference type="GO" id="GO:0030018">
    <property type="term" value="C:Z disc"/>
    <property type="evidence" value="ECO:0007669"/>
    <property type="project" value="TreeGrafter"/>
</dbReference>
<dbReference type="GO" id="GO:0042383">
    <property type="term" value="C:sarcolemma"/>
    <property type="evidence" value="ECO:0007669"/>
    <property type="project" value="TreeGrafter"/>
</dbReference>
<dbReference type="InterPro" id="IPR015925">
    <property type="entry name" value="Ryanodine_IP3_receptor"/>
</dbReference>
<keyword evidence="2" id="KW-0479">Metal-binding</keyword>
<dbReference type="InterPro" id="IPR003032">
    <property type="entry name" value="Ryanodine_rcpt"/>
</dbReference>
<dbReference type="SUPFAM" id="SSF100909">
    <property type="entry name" value="IP3 receptor type 1 binding core, domain 2"/>
    <property type="match status" value="1"/>
</dbReference>
<dbReference type="Pfam" id="PF02026">
    <property type="entry name" value="RyR"/>
    <property type="match status" value="2"/>
</dbReference>
<dbReference type="AlphaFoldDB" id="A0A061HWW1"/>
<sequence length="781" mass="88530">MNNKVFYQHPNLMRALGMHETVMEVMVNVLGGGESKEIRFPKMVTSCCRFLCYFCRISRQNQRSMFDHLSYLLENSGIGLGMQGSTPLDVAAASVIDNNELALALQEQDLEKVVSYLAGCGLQSCPMLLAKGYPDIGWNPCGGERYLDFLRFAVFVNGESVEENANVVVRLLIRKPECFGPALRGEGGSGLLAAIEEAIRISEDPARDGPGVRRDRRREHFGEEPPEENRVHLGHAIMSFYAALIDLLGRCAPEMHATFSTTEMALALNRYLCLAVLPLITKCAPLFAGTEHRAIMVDSMLHTVYRLSRGRSLTKAQRDVIEDCLMALCRYIRPSMLQHLLRRLVFDVPILNEFAKMPLKLLTNHYERCWKYYCLPTGWANFGVTSEEELHLTRKLFWGIFDSLAHKKYDQELYRIAMPCLCAIAGALPPDYVDASYSSKTEKKATVDAEGNFDPRPVETLKVSPPVCCLSPRSLLQIQNNWSYGENVDEELKTHPMLRPYKTFSEKDKEIYRWPIKESLKAMIAWEWTVEKAREGEEEKTEKKKTRKISQTAQTYDPREGYNPQPPDLSGVTLSRELQAMAEQLAENYHNTWGRKKKQELEAKGGGSHPLLVPYDTLTAKEKARDREKAQELLKFLQMNGYAVTRHVGDTHDRARHLGWKEGDLGAGLGNEGGAIRKLKGLKDMELDTSSIEKRFAFGFLQQLLRWMDISQEFIAHLEAVVSSGRVEKSPHEQEIKFFAKILLPLINQYFTNHCLYFLSTPAKVLGSGGHASNKEKEMIT</sequence>
<keyword evidence="1" id="KW-0597">Phosphoprotein</keyword>
<dbReference type="GO" id="GO:0034704">
    <property type="term" value="C:calcium channel complex"/>
    <property type="evidence" value="ECO:0007669"/>
    <property type="project" value="TreeGrafter"/>
</dbReference>
<evidence type="ECO:0000256" key="3">
    <source>
        <dbReference type="SAM" id="MobiDB-lite"/>
    </source>
</evidence>